<keyword evidence="6" id="KW-0067">ATP-binding</keyword>
<dbReference type="InterPro" id="IPR002078">
    <property type="entry name" value="Sigma_54_int"/>
</dbReference>
<dbReference type="Pfam" id="PF02954">
    <property type="entry name" value="HTH_8"/>
    <property type="match status" value="1"/>
</dbReference>
<dbReference type="KEGG" id="dai:Desaci_0142"/>
<dbReference type="InterPro" id="IPR025943">
    <property type="entry name" value="Sigma_54_int_dom_ATP-bd_2"/>
</dbReference>
<evidence type="ECO:0000256" key="8">
    <source>
        <dbReference type="ARBA" id="ARBA00023125"/>
    </source>
</evidence>
<dbReference type="InterPro" id="IPR002197">
    <property type="entry name" value="HTH_Fis"/>
</dbReference>
<keyword evidence="9" id="KW-0010">Activator</keyword>
<evidence type="ECO:0000313" key="16">
    <source>
        <dbReference type="Proteomes" id="UP000002892"/>
    </source>
</evidence>
<keyword evidence="4 12" id="KW-0597">Phosphoprotein</keyword>
<comment type="subcellular location">
    <subcellularLocation>
        <location evidence="1">Cytoplasm</location>
    </subcellularLocation>
</comment>
<dbReference type="InterPro" id="IPR058031">
    <property type="entry name" value="AAA_lid_NorR"/>
</dbReference>
<evidence type="ECO:0000256" key="6">
    <source>
        <dbReference type="ARBA" id="ARBA00022840"/>
    </source>
</evidence>
<evidence type="ECO:0000256" key="2">
    <source>
        <dbReference type="ARBA" id="ARBA00018672"/>
    </source>
</evidence>
<evidence type="ECO:0000256" key="5">
    <source>
        <dbReference type="ARBA" id="ARBA00022741"/>
    </source>
</evidence>
<evidence type="ECO:0000256" key="7">
    <source>
        <dbReference type="ARBA" id="ARBA00023015"/>
    </source>
</evidence>
<dbReference type="EMBL" id="CP003639">
    <property type="protein sequence ID" value="AFM39224.1"/>
    <property type="molecule type" value="Genomic_DNA"/>
</dbReference>
<dbReference type="GO" id="GO:0005737">
    <property type="term" value="C:cytoplasm"/>
    <property type="evidence" value="ECO:0007669"/>
    <property type="project" value="UniProtKB-SubCell"/>
</dbReference>
<dbReference type="PROSITE" id="PS50110">
    <property type="entry name" value="RESPONSE_REGULATORY"/>
    <property type="match status" value="1"/>
</dbReference>
<evidence type="ECO:0000256" key="11">
    <source>
        <dbReference type="ARBA" id="ARBA00024867"/>
    </source>
</evidence>
<dbReference type="InterPro" id="IPR025944">
    <property type="entry name" value="Sigma_54_int_dom_CS"/>
</dbReference>
<dbReference type="PROSITE" id="PS00688">
    <property type="entry name" value="SIGMA54_INTERACT_3"/>
    <property type="match status" value="1"/>
</dbReference>
<dbReference type="Proteomes" id="UP000002892">
    <property type="component" value="Chromosome"/>
</dbReference>
<reference evidence="15 16" key="1">
    <citation type="journal article" date="2012" name="J. Bacteriol.">
        <title>Complete genome sequences of Desulfosporosinus orientis DSM765T, Desulfosporosinus youngiae DSM17734T, Desulfosporosinus meridiei DSM13257T, and Desulfosporosinus acidiphilus DSM22704T.</title>
        <authorList>
            <person name="Pester M."/>
            <person name="Brambilla E."/>
            <person name="Alazard D."/>
            <person name="Rattei T."/>
            <person name="Weinmaier T."/>
            <person name="Han J."/>
            <person name="Lucas S."/>
            <person name="Lapidus A."/>
            <person name="Cheng J.F."/>
            <person name="Goodwin L."/>
            <person name="Pitluck S."/>
            <person name="Peters L."/>
            <person name="Ovchinnikova G."/>
            <person name="Teshima H."/>
            <person name="Detter J.C."/>
            <person name="Han C.S."/>
            <person name="Tapia R."/>
            <person name="Land M.L."/>
            <person name="Hauser L."/>
            <person name="Kyrpides N.C."/>
            <person name="Ivanova N.N."/>
            <person name="Pagani I."/>
            <person name="Huntmann M."/>
            <person name="Wei C.L."/>
            <person name="Davenport K.W."/>
            <person name="Daligault H."/>
            <person name="Chain P.S."/>
            <person name="Chen A."/>
            <person name="Mavromatis K."/>
            <person name="Markowitz V."/>
            <person name="Szeto E."/>
            <person name="Mikhailova N."/>
            <person name="Pati A."/>
            <person name="Wagner M."/>
            <person name="Woyke T."/>
            <person name="Ollivier B."/>
            <person name="Klenk H.P."/>
            <person name="Spring S."/>
            <person name="Loy A."/>
        </authorList>
    </citation>
    <scope>NUCLEOTIDE SEQUENCE [LARGE SCALE GENOMIC DNA]</scope>
    <source>
        <strain evidence="16">DSM 22704 / JCM 16185 / SJ4</strain>
    </source>
</reference>
<dbReference type="RefSeq" id="WP_014825239.1">
    <property type="nucleotide sequence ID" value="NC_018068.1"/>
</dbReference>
<evidence type="ECO:0000259" key="13">
    <source>
        <dbReference type="PROSITE" id="PS50045"/>
    </source>
</evidence>
<dbReference type="GO" id="GO:0006355">
    <property type="term" value="P:regulation of DNA-templated transcription"/>
    <property type="evidence" value="ECO:0007669"/>
    <property type="project" value="InterPro"/>
</dbReference>
<evidence type="ECO:0000256" key="3">
    <source>
        <dbReference type="ARBA" id="ARBA00022490"/>
    </source>
</evidence>
<feature type="domain" description="Sigma-54 factor interaction" evidence="13">
    <location>
        <begin position="145"/>
        <end position="374"/>
    </location>
</feature>
<dbReference type="InterPro" id="IPR009057">
    <property type="entry name" value="Homeodomain-like_sf"/>
</dbReference>
<dbReference type="GO" id="GO:0005524">
    <property type="term" value="F:ATP binding"/>
    <property type="evidence" value="ECO:0007669"/>
    <property type="project" value="UniProtKB-KW"/>
</dbReference>
<dbReference type="InterPro" id="IPR001789">
    <property type="entry name" value="Sig_transdc_resp-reg_receiver"/>
</dbReference>
<name>I4D0A0_DESAJ</name>
<evidence type="ECO:0000256" key="1">
    <source>
        <dbReference type="ARBA" id="ARBA00004496"/>
    </source>
</evidence>
<dbReference type="SUPFAM" id="SSF52172">
    <property type="entry name" value="CheY-like"/>
    <property type="match status" value="1"/>
</dbReference>
<keyword evidence="8 15" id="KW-0238">DNA-binding</keyword>
<dbReference type="InterPro" id="IPR025662">
    <property type="entry name" value="Sigma_54_int_dom_ATP-bd_1"/>
</dbReference>
<dbReference type="FunFam" id="3.40.50.2300:FF:000018">
    <property type="entry name" value="DNA-binding transcriptional regulator NtrC"/>
    <property type="match status" value="1"/>
</dbReference>
<evidence type="ECO:0000313" key="15">
    <source>
        <dbReference type="EMBL" id="AFM39224.1"/>
    </source>
</evidence>
<keyword evidence="3" id="KW-0963">Cytoplasm</keyword>
<evidence type="ECO:0000259" key="14">
    <source>
        <dbReference type="PROSITE" id="PS50110"/>
    </source>
</evidence>
<dbReference type="InterPro" id="IPR003593">
    <property type="entry name" value="AAA+_ATPase"/>
</dbReference>
<evidence type="ECO:0000256" key="10">
    <source>
        <dbReference type="ARBA" id="ARBA00023163"/>
    </source>
</evidence>
<evidence type="ECO:0000256" key="4">
    <source>
        <dbReference type="ARBA" id="ARBA00022553"/>
    </source>
</evidence>
<dbReference type="PROSITE" id="PS00675">
    <property type="entry name" value="SIGMA54_INTERACT_1"/>
    <property type="match status" value="1"/>
</dbReference>
<dbReference type="Gene3D" id="1.10.10.60">
    <property type="entry name" value="Homeodomain-like"/>
    <property type="match status" value="1"/>
</dbReference>
<proteinExistence type="predicted"/>
<protein>
    <recommendedName>
        <fullName evidence="2">Stage 0 sporulation protein A homolog</fullName>
    </recommendedName>
</protein>
<dbReference type="eggNOG" id="COG2204">
    <property type="taxonomic scope" value="Bacteria"/>
</dbReference>
<dbReference type="CDD" id="cd00156">
    <property type="entry name" value="REC"/>
    <property type="match status" value="1"/>
</dbReference>
<dbReference type="Gene3D" id="3.40.50.2300">
    <property type="match status" value="1"/>
</dbReference>
<dbReference type="AlphaFoldDB" id="I4D0A0"/>
<keyword evidence="5" id="KW-0547">Nucleotide-binding</keyword>
<dbReference type="GO" id="GO:0043565">
    <property type="term" value="F:sequence-specific DNA binding"/>
    <property type="evidence" value="ECO:0007669"/>
    <property type="project" value="InterPro"/>
</dbReference>
<dbReference type="FunFam" id="1.10.8.60:FF:000014">
    <property type="entry name" value="DNA-binding transcriptional regulator NtrC"/>
    <property type="match status" value="1"/>
</dbReference>
<dbReference type="PRINTS" id="PR01590">
    <property type="entry name" value="HTHFIS"/>
</dbReference>
<feature type="modified residue" description="4-aspartylphosphate" evidence="12">
    <location>
        <position position="56"/>
    </location>
</feature>
<dbReference type="InterPro" id="IPR011006">
    <property type="entry name" value="CheY-like_superfamily"/>
</dbReference>
<dbReference type="GO" id="GO:0000160">
    <property type="term" value="P:phosphorelay signal transduction system"/>
    <property type="evidence" value="ECO:0007669"/>
    <property type="project" value="InterPro"/>
</dbReference>
<evidence type="ECO:0000256" key="12">
    <source>
        <dbReference type="PROSITE-ProRule" id="PRU00169"/>
    </source>
</evidence>
<dbReference type="Pfam" id="PF25601">
    <property type="entry name" value="AAA_lid_14"/>
    <property type="match status" value="1"/>
</dbReference>
<dbReference type="PROSITE" id="PS50045">
    <property type="entry name" value="SIGMA54_INTERACT_4"/>
    <property type="match status" value="1"/>
</dbReference>
<dbReference type="Gene3D" id="3.40.50.300">
    <property type="entry name" value="P-loop containing nucleotide triphosphate hydrolases"/>
    <property type="match status" value="1"/>
</dbReference>
<feature type="domain" description="Response regulatory" evidence="14">
    <location>
        <begin position="7"/>
        <end position="121"/>
    </location>
</feature>
<dbReference type="SMART" id="SM00448">
    <property type="entry name" value="REC"/>
    <property type="match status" value="1"/>
</dbReference>
<accession>I4D0A0</accession>
<dbReference type="OrthoDB" id="9803970at2"/>
<sequence length="455" mass="50676">MSESKGSILVADDEESVRNLTSRVLSKMNYTVTTASNGEEVLDKVRNCSFDLLIMDIRMPKLDGMEAFKTLRINYPGLPIIMMTAFSTVETTLEAMRLGAFDYLTKPFDISEVKTAVEKAFSSRLENDVQSDTPKQASGLQIDAFVGSSPLMQEVFKTIGRVSVSNSSVLIQGESGTGKELVARTLHQYSNRKNKPFVTVNCGAIPEGILESEFFGHEKGAFTGAHSRKIGKFEFADGGTIFLDEIGEMSPMLQVKLLRALQEREFERIGGNEKIAVDVRVVAASNRNLRESIKEKTFRADLFYRLNVVSIFIPPLRERKEDIPLLAAYFRDKFCAKLGKQPKRISQEVIEVLQNYDWPGNVRELENIIEYAIVMGNGQVILAEDLPLEIATATKSQFSDKEGKPETLRAMVKSLEKGAIAAALQKTGGNKLQTSKVLGISRRALQYKIEEYGIE</sequence>
<dbReference type="Pfam" id="PF00072">
    <property type="entry name" value="Response_reg"/>
    <property type="match status" value="1"/>
</dbReference>
<evidence type="ECO:0000256" key="9">
    <source>
        <dbReference type="ARBA" id="ARBA00023159"/>
    </source>
</evidence>
<dbReference type="SMART" id="SM00382">
    <property type="entry name" value="AAA"/>
    <property type="match status" value="1"/>
</dbReference>
<organism evidence="15 16">
    <name type="scientific">Desulfosporosinus acidiphilus (strain DSM 22704 / JCM 16185 / SJ4)</name>
    <dbReference type="NCBI Taxonomy" id="646529"/>
    <lineage>
        <taxon>Bacteria</taxon>
        <taxon>Bacillati</taxon>
        <taxon>Bacillota</taxon>
        <taxon>Clostridia</taxon>
        <taxon>Eubacteriales</taxon>
        <taxon>Desulfitobacteriaceae</taxon>
        <taxon>Desulfosporosinus</taxon>
    </lineage>
</organism>
<keyword evidence="7" id="KW-0805">Transcription regulation</keyword>
<dbReference type="Gene3D" id="1.10.8.60">
    <property type="match status" value="1"/>
</dbReference>
<dbReference type="InterPro" id="IPR027417">
    <property type="entry name" value="P-loop_NTPase"/>
</dbReference>
<dbReference type="SUPFAM" id="SSF46689">
    <property type="entry name" value="Homeodomain-like"/>
    <property type="match status" value="1"/>
</dbReference>
<gene>
    <name evidence="15" type="ordered locus">Desaci_0142</name>
</gene>
<dbReference type="FunFam" id="3.40.50.300:FF:000006">
    <property type="entry name" value="DNA-binding transcriptional regulator NtrC"/>
    <property type="match status" value="1"/>
</dbReference>
<dbReference type="SUPFAM" id="SSF52540">
    <property type="entry name" value="P-loop containing nucleoside triphosphate hydrolases"/>
    <property type="match status" value="1"/>
</dbReference>
<dbReference type="CDD" id="cd00009">
    <property type="entry name" value="AAA"/>
    <property type="match status" value="1"/>
</dbReference>
<dbReference type="PANTHER" id="PTHR32071">
    <property type="entry name" value="TRANSCRIPTIONAL REGULATORY PROTEIN"/>
    <property type="match status" value="1"/>
</dbReference>
<dbReference type="HOGENOM" id="CLU_000445_0_6_9"/>
<dbReference type="STRING" id="646529.Desaci_0142"/>
<dbReference type="Pfam" id="PF00158">
    <property type="entry name" value="Sigma54_activat"/>
    <property type="match status" value="1"/>
</dbReference>
<dbReference type="PROSITE" id="PS00676">
    <property type="entry name" value="SIGMA54_INTERACT_2"/>
    <property type="match status" value="1"/>
</dbReference>
<comment type="function">
    <text evidence="11">May play the central regulatory role in sporulation. It may be an element of the effector pathway responsible for the activation of sporulation genes in response to nutritional stress. Spo0A may act in concert with spo0H (a sigma factor) to control the expression of some genes that are critical to the sporulation process.</text>
</comment>
<keyword evidence="10" id="KW-0804">Transcription</keyword>
<keyword evidence="16" id="KW-1185">Reference proteome</keyword>